<dbReference type="PROSITE" id="PS51642">
    <property type="entry name" value="HEMOPEXIN_2"/>
    <property type="match status" value="1"/>
</dbReference>
<evidence type="ECO:0000256" key="2">
    <source>
        <dbReference type="SAM" id="SignalP"/>
    </source>
</evidence>
<keyword evidence="4" id="KW-1185">Reference proteome</keyword>
<proteinExistence type="predicted"/>
<name>A0A443QS42_9ACAR</name>
<sequence length="207" mass="24301">MFSKLFFISIAAILCQLFVLLQADYNPCDSSFILIDALARGQRDGELLIFRRDYFWTFDVSSRKIHEKRRIHDYWPHVETPVSARHEYWMYRNEHLLTINSTLVHTGAVALENGERVKALQFMFNASNPTLGLYAFLCDSMNRRYMCEVNDDSILSFHSCRDENFGFQLDNCESLAMSDNETMVLAGQQNFLIFKFHEPDKKRDEKL</sequence>
<gene>
    <name evidence="3" type="ORF">B4U79_18293</name>
</gene>
<evidence type="ECO:0000313" key="3">
    <source>
        <dbReference type="EMBL" id="RWS05823.1"/>
    </source>
</evidence>
<keyword evidence="2" id="KW-0732">Signal</keyword>
<feature type="chain" id="PRO_5019095980" evidence="2">
    <location>
        <begin position="24"/>
        <end position="207"/>
    </location>
</feature>
<feature type="signal peptide" evidence="2">
    <location>
        <begin position="1"/>
        <end position="23"/>
    </location>
</feature>
<dbReference type="SUPFAM" id="SSF50923">
    <property type="entry name" value="Hemopexin-like domain"/>
    <property type="match status" value="1"/>
</dbReference>
<protein>
    <submittedName>
        <fullName evidence="3">Uncharacterized protein</fullName>
    </submittedName>
</protein>
<dbReference type="Proteomes" id="UP000285301">
    <property type="component" value="Unassembled WGS sequence"/>
</dbReference>
<dbReference type="OrthoDB" id="10643536at2759"/>
<dbReference type="Gene3D" id="2.110.10.10">
    <property type="entry name" value="Hemopexin-like domain"/>
    <property type="match status" value="1"/>
</dbReference>
<dbReference type="AlphaFoldDB" id="A0A443QS42"/>
<dbReference type="EMBL" id="NCKU01004526">
    <property type="protein sequence ID" value="RWS05823.1"/>
    <property type="molecule type" value="Genomic_DNA"/>
</dbReference>
<evidence type="ECO:0000256" key="1">
    <source>
        <dbReference type="PROSITE-ProRule" id="PRU01011"/>
    </source>
</evidence>
<accession>A0A443QS42</accession>
<organism evidence="3 4">
    <name type="scientific">Dinothrombium tinctorium</name>
    <dbReference type="NCBI Taxonomy" id="1965070"/>
    <lineage>
        <taxon>Eukaryota</taxon>
        <taxon>Metazoa</taxon>
        <taxon>Ecdysozoa</taxon>
        <taxon>Arthropoda</taxon>
        <taxon>Chelicerata</taxon>
        <taxon>Arachnida</taxon>
        <taxon>Acari</taxon>
        <taxon>Acariformes</taxon>
        <taxon>Trombidiformes</taxon>
        <taxon>Prostigmata</taxon>
        <taxon>Anystina</taxon>
        <taxon>Parasitengona</taxon>
        <taxon>Trombidioidea</taxon>
        <taxon>Trombidiidae</taxon>
        <taxon>Dinothrombium</taxon>
    </lineage>
</organism>
<reference evidence="3 4" key="1">
    <citation type="journal article" date="2018" name="Gigascience">
        <title>Genomes of trombidid mites reveal novel predicted allergens and laterally-transferred genes associated with secondary metabolism.</title>
        <authorList>
            <person name="Dong X."/>
            <person name="Chaisiri K."/>
            <person name="Xia D."/>
            <person name="Armstrong S.D."/>
            <person name="Fang Y."/>
            <person name="Donnelly M.J."/>
            <person name="Kadowaki T."/>
            <person name="McGarry J.W."/>
            <person name="Darby A.C."/>
            <person name="Makepeace B.L."/>
        </authorList>
    </citation>
    <scope>NUCLEOTIDE SEQUENCE [LARGE SCALE GENOMIC DNA]</scope>
    <source>
        <strain evidence="3">UoL-WK</strain>
    </source>
</reference>
<feature type="repeat" description="Hemopexin" evidence="1">
    <location>
        <begin position="32"/>
        <end position="78"/>
    </location>
</feature>
<dbReference type="InterPro" id="IPR018487">
    <property type="entry name" value="Hemopexin-like_repeat"/>
</dbReference>
<comment type="caution">
    <text evidence="3">The sequence shown here is derived from an EMBL/GenBank/DDBJ whole genome shotgun (WGS) entry which is preliminary data.</text>
</comment>
<evidence type="ECO:0000313" key="4">
    <source>
        <dbReference type="Proteomes" id="UP000285301"/>
    </source>
</evidence>
<dbReference type="InterPro" id="IPR036375">
    <property type="entry name" value="Hemopexin-like_dom_sf"/>
</dbReference>